<reference evidence="1 2" key="1">
    <citation type="submission" date="2018-06" db="EMBL/GenBank/DDBJ databases">
        <authorList>
            <consortium name="Pathogen Informatics"/>
            <person name="Doyle S."/>
        </authorList>
    </citation>
    <scope>NUCLEOTIDE SEQUENCE [LARGE SCALE GENOMIC DNA]</scope>
    <source>
        <strain evidence="1 2">NCTC11343</strain>
    </source>
</reference>
<proteinExistence type="predicted"/>
<dbReference type="AlphaFoldDB" id="A0A2X2ITW6"/>
<organism evidence="1 2">
    <name type="scientific">Sphingobacterium multivorum</name>
    <dbReference type="NCBI Taxonomy" id="28454"/>
    <lineage>
        <taxon>Bacteria</taxon>
        <taxon>Pseudomonadati</taxon>
        <taxon>Bacteroidota</taxon>
        <taxon>Sphingobacteriia</taxon>
        <taxon>Sphingobacteriales</taxon>
        <taxon>Sphingobacteriaceae</taxon>
        <taxon>Sphingobacterium</taxon>
    </lineage>
</organism>
<sequence>MRRFDAIIIGSGPNGLAAAITFQQQGLSTLLIEGADTVGGGMRTKELTLPGFRHDVCSAIHPMAMASPFFRALPLEAYGLSFVKPTYAAAHPLENGGNGNSLP</sequence>
<gene>
    <name evidence="1" type="primary">hapE</name>
    <name evidence="1" type="ORF">NCTC11343_02254</name>
</gene>
<dbReference type="EMBL" id="UAUU01000008">
    <property type="protein sequence ID" value="SPZ85692.1"/>
    <property type="molecule type" value="Genomic_DNA"/>
</dbReference>
<dbReference type="GO" id="GO:0033767">
    <property type="term" value="F:4-hydroxyacetophenone monooxygenase activity"/>
    <property type="evidence" value="ECO:0007669"/>
    <property type="project" value="UniProtKB-EC"/>
</dbReference>
<keyword evidence="1" id="KW-0503">Monooxygenase</keyword>
<dbReference type="Gene3D" id="3.50.50.60">
    <property type="entry name" value="FAD/NAD(P)-binding domain"/>
    <property type="match status" value="1"/>
</dbReference>
<keyword evidence="1" id="KW-0560">Oxidoreductase</keyword>
<dbReference type="EC" id="1.14.13.84" evidence="1"/>
<dbReference type="RefSeq" id="WP_370445082.1">
    <property type="nucleotide sequence ID" value="NZ_UAUU01000008.1"/>
</dbReference>
<dbReference type="PANTHER" id="PTHR10668">
    <property type="entry name" value="PHYTOENE DEHYDROGENASE"/>
    <property type="match status" value="1"/>
</dbReference>
<protein>
    <submittedName>
        <fullName evidence="1">4-hydroxyacetophenone monooxygenase</fullName>
        <ecNumber evidence="1">1.14.13.84</ecNumber>
    </submittedName>
</protein>
<dbReference type="Proteomes" id="UP000251241">
    <property type="component" value="Unassembled WGS sequence"/>
</dbReference>
<dbReference type="PANTHER" id="PTHR10668:SF105">
    <property type="entry name" value="DEHYDROGENASE-RELATED"/>
    <property type="match status" value="1"/>
</dbReference>
<evidence type="ECO:0000313" key="1">
    <source>
        <dbReference type="EMBL" id="SPZ85692.1"/>
    </source>
</evidence>
<name>A0A2X2ITW6_SPHMU</name>
<accession>A0A2X2ITW6</accession>
<evidence type="ECO:0000313" key="2">
    <source>
        <dbReference type="Proteomes" id="UP000251241"/>
    </source>
</evidence>
<dbReference type="SUPFAM" id="SSF51905">
    <property type="entry name" value="FAD/NAD(P)-binding domain"/>
    <property type="match status" value="1"/>
</dbReference>
<dbReference type="InterPro" id="IPR036188">
    <property type="entry name" value="FAD/NAD-bd_sf"/>
</dbReference>
<dbReference type="Pfam" id="PF13450">
    <property type="entry name" value="NAD_binding_8"/>
    <property type="match status" value="1"/>
</dbReference>